<feature type="chain" id="PRO_5020448560" evidence="1">
    <location>
        <begin position="27"/>
        <end position="161"/>
    </location>
</feature>
<evidence type="ECO:0000313" key="3">
    <source>
        <dbReference type="Proteomes" id="UP000292935"/>
    </source>
</evidence>
<evidence type="ECO:0000256" key="1">
    <source>
        <dbReference type="SAM" id="SignalP"/>
    </source>
</evidence>
<keyword evidence="3" id="KW-1185">Reference proteome</keyword>
<dbReference type="AlphaFoldDB" id="A0A4Q2JFN4"/>
<sequence length="161" mass="15875">MLIRRTLAVLAATAALVLVGAGAASAAGSPHFIKNATGASLSGTSLVVQFKEAGLSSGSTETITATAQLDATYSCVNNGGHVPSDPKKTTISTDVSESGEFTAGKNGSVTGMLTLSAPAAADVLDCPGGQTSTLVSGMWSNVSISDEDSGAFLALAGTFAF</sequence>
<dbReference type="RefSeq" id="WP_056013715.1">
    <property type="nucleotide sequence ID" value="NZ_SDPO01000004.1"/>
</dbReference>
<accession>A0A4Q2JFN4</accession>
<keyword evidence="1" id="KW-0732">Signal</keyword>
<feature type="signal peptide" evidence="1">
    <location>
        <begin position="1"/>
        <end position="26"/>
    </location>
</feature>
<dbReference type="EMBL" id="SDPO01000004">
    <property type="protein sequence ID" value="RXZ46402.1"/>
    <property type="molecule type" value="Genomic_DNA"/>
</dbReference>
<comment type="caution">
    <text evidence="2">The sequence shown here is derived from an EMBL/GenBank/DDBJ whole genome shotgun (WGS) entry which is preliminary data.</text>
</comment>
<dbReference type="Proteomes" id="UP000292935">
    <property type="component" value="Unassembled WGS sequence"/>
</dbReference>
<reference evidence="2 3" key="1">
    <citation type="submission" date="2019-01" db="EMBL/GenBank/DDBJ databases">
        <authorList>
            <person name="Li J."/>
        </authorList>
    </citation>
    <scope>NUCLEOTIDE SEQUENCE [LARGE SCALE GENOMIC DNA]</scope>
    <source>
        <strain evidence="2 3">CCUG 35506</strain>
    </source>
</reference>
<dbReference type="OrthoDB" id="2864568at2"/>
<proteinExistence type="predicted"/>
<name>A0A4Q2JFN4_9MICO</name>
<evidence type="ECO:0000313" key="2">
    <source>
        <dbReference type="EMBL" id="RXZ46402.1"/>
    </source>
</evidence>
<protein>
    <submittedName>
        <fullName evidence="2">Uncharacterized protein</fullName>
    </submittedName>
</protein>
<organism evidence="2 3">
    <name type="scientific">Agromyces fucosus</name>
    <dbReference type="NCBI Taxonomy" id="41985"/>
    <lineage>
        <taxon>Bacteria</taxon>
        <taxon>Bacillati</taxon>
        <taxon>Actinomycetota</taxon>
        <taxon>Actinomycetes</taxon>
        <taxon>Micrococcales</taxon>
        <taxon>Microbacteriaceae</taxon>
        <taxon>Agromyces</taxon>
    </lineage>
</organism>
<gene>
    <name evidence="2" type="ORF">ESP57_15955</name>
</gene>